<dbReference type="EC" id="3.6.1.-" evidence="4"/>
<dbReference type="InterPro" id="IPR015797">
    <property type="entry name" value="NUDIX_hydrolase-like_dom_sf"/>
</dbReference>
<dbReference type="PANTHER" id="PTHR11839:SF22">
    <property type="entry name" value="NUDIX HYDROLASE 26, CHLOROPLASTIC"/>
    <property type="match status" value="1"/>
</dbReference>
<comment type="cofactor">
    <cofactor evidence="2">
        <name>Mg(2+)</name>
        <dbReference type="ChEBI" id="CHEBI:18420"/>
    </cofactor>
</comment>
<evidence type="ECO:0000259" key="5">
    <source>
        <dbReference type="PROSITE" id="PS51462"/>
    </source>
</evidence>
<gene>
    <name evidence="4" type="primary">rppH</name>
    <name evidence="4" type="synonym">nudH</name>
    <name evidence="6" type="ORF">ACFPK2_02425</name>
</gene>
<dbReference type="HAMAP" id="MF_00298">
    <property type="entry name" value="Nudix_RppH"/>
    <property type="match status" value="1"/>
</dbReference>
<dbReference type="RefSeq" id="WP_311734768.1">
    <property type="nucleotide sequence ID" value="NZ_JAOAOS010000001.1"/>
</dbReference>
<sequence>MRDRPPPPSELSFGDLIGDPIVRLMMKADGVNESDLLRAIAAAAAPNRPLHGRAPAIAPAGDEERGRLRRGVGIMLVDRDGRAWVGQRIDIAAEAWQMPQGGIDRGETPAMAARRELREELGTDNADIIAESRTWLSYDIPADILARLRSPRCHGQIQKWFLMRFRGKDGEIDIATEHPEFSAWKWVSPESLAELVVPFKRAVYRSILREFQAHLPGLRQRI</sequence>
<evidence type="ECO:0000256" key="2">
    <source>
        <dbReference type="ARBA" id="ARBA00001946"/>
    </source>
</evidence>
<evidence type="ECO:0000256" key="1">
    <source>
        <dbReference type="ARBA" id="ARBA00001936"/>
    </source>
</evidence>
<keyword evidence="7" id="KW-1185">Reference proteome</keyword>
<dbReference type="InterPro" id="IPR020084">
    <property type="entry name" value="NUDIX_hydrolase_CS"/>
</dbReference>
<feature type="domain" description="Nudix hydrolase" evidence="5">
    <location>
        <begin position="67"/>
        <end position="209"/>
    </location>
</feature>
<dbReference type="CDD" id="cd03671">
    <property type="entry name" value="NUDIX_Ap4A_hydrolase_plant_like"/>
    <property type="match status" value="1"/>
</dbReference>
<dbReference type="EMBL" id="JBHSLI010000001">
    <property type="protein sequence ID" value="MFC5291838.1"/>
    <property type="molecule type" value="Genomic_DNA"/>
</dbReference>
<dbReference type="Proteomes" id="UP001595976">
    <property type="component" value="Unassembled WGS sequence"/>
</dbReference>
<evidence type="ECO:0000256" key="4">
    <source>
        <dbReference type="HAMAP-Rule" id="MF_00298"/>
    </source>
</evidence>
<comment type="cofactor">
    <cofactor evidence="4">
        <name>a divalent metal cation</name>
        <dbReference type="ChEBI" id="CHEBI:60240"/>
    </cofactor>
</comment>
<comment type="function">
    <text evidence="4">Accelerates the degradation of transcripts by removing pyrophosphate from the 5'-end of triphosphorylated RNA, leading to a more labile monophosphorylated state that can stimulate subsequent ribonuclease cleavage.</text>
</comment>
<proteinExistence type="inferred from homology"/>
<dbReference type="Pfam" id="PF00293">
    <property type="entry name" value="NUDIX"/>
    <property type="match status" value="1"/>
</dbReference>
<dbReference type="PROSITE" id="PS51462">
    <property type="entry name" value="NUDIX"/>
    <property type="match status" value="1"/>
</dbReference>
<protein>
    <recommendedName>
        <fullName evidence="4">RNA pyrophosphohydrolase</fullName>
        <ecNumber evidence="4">3.6.1.-</ecNumber>
    </recommendedName>
    <alternativeName>
        <fullName evidence="4">(Di)nucleoside polyphosphate hydrolase</fullName>
    </alternativeName>
</protein>
<dbReference type="GO" id="GO:0016787">
    <property type="term" value="F:hydrolase activity"/>
    <property type="evidence" value="ECO:0007669"/>
    <property type="project" value="UniProtKB-KW"/>
</dbReference>
<comment type="caution">
    <text evidence="6">The sequence shown here is derived from an EMBL/GenBank/DDBJ whole genome shotgun (WGS) entry which is preliminary data.</text>
</comment>
<comment type="similarity">
    <text evidence="4">Belongs to the Nudix hydrolase family. RppH subfamily.</text>
</comment>
<dbReference type="PROSITE" id="PS00893">
    <property type="entry name" value="NUDIX_BOX"/>
    <property type="match status" value="1"/>
</dbReference>
<comment type="cofactor">
    <cofactor evidence="1">
        <name>Mn(2+)</name>
        <dbReference type="ChEBI" id="CHEBI:29035"/>
    </cofactor>
</comment>
<dbReference type="SUPFAM" id="SSF55811">
    <property type="entry name" value="Nudix"/>
    <property type="match status" value="1"/>
</dbReference>
<dbReference type="InterPro" id="IPR020476">
    <property type="entry name" value="Nudix_hydrolase"/>
</dbReference>
<accession>A0ABW0EZP3</accession>
<dbReference type="NCBIfam" id="NF001936">
    <property type="entry name" value="PRK00714.1-3"/>
    <property type="match status" value="1"/>
</dbReference>
<dbReference type="PANTHER" id="PTHR11839">
    <property type="entry name" value="UDP/ADP-SUGAR PYROPHOSPHATASE"/>
    <property type="match status" value="1"/>
</dbReference>
<evidence type="ECO:0000256" key="3">
    <source>
        <dbReference type="ARBA" id="ARBA00022801"/>
    </source>
</evidence>
<dbReference type="InterPro" id="IPR000086">
    <property type="entry name" value="NUDIX_hydrolase_dom"/>
</dbReference>
<organism evidence="6 7">
    <name type="scientific">Bosea minatitlanensis</name>
    <dbReference type="NCBI Taxonomy" id="128782"/>
    <lineage>
        <taxon>Bacteria</taxon>
        <taxon>Pseudomonadati</taxon>
        <taxon>Pseudomonadota</taxon>
        <taxon>Alphaproteobacteria</taxon>
        <taxon>Hyphomicrobiales</taxon>
        <taxon>Boseaceae</taxon>
        <taxon>Bosea</taxon>
    </lineage>
</organism>
<name>A0ABW0EZP3_9HYPH</name>
<feature type="short sequence motif" description="Nudix box" evidence="4">
    <location>
        <begin position="101"/>
        <end position="122"/>
    </location>
</feature>
<dbReference type="Gene3D" id="3.90.79.10">
    <property type="entry name" value="Nucleoside Triphosphate Pyrophosphohydrolase"/>
    <property type="match status" value="1"/>
</dbReference>
<dbReference type="InterPro" id="IPR022927">
    <property type="entry name" value="RppH"/>
</dbReference>
<evidence type="ECO:0000313" key="6">
    <source>
        <dbReference type="EMBL" id="MFC5291838.1"/>
    </source>
</evidence>
<reference evidence="7" key="1">
    <citation type="journal article" date="2019" name="Int. J. Syst. Evol. Microbiol.">
        <title>The Global Catalogue of Microorganisms (GCM) 10K type strain sequencing project: providing services to taxonomists for standard genome sequencing and annotation.</title>
        <authorList>
            <consortium name="The Broad Institute Genomics Platform"/>
            <consortium name="The Broad Institute Genome Sequencing Center for Infectious Disease"/>
            <person name="Wu L."/>
            <person name="Ma J."/>
        </authorList>
    </citation>
    <scope>NUCLEOTIDE SEQUENCE [LARGE SCALE GENOMIC DNA]</scope>
    <source>
        <strain evidence="7">CGMCC 1.15643</strain>
    </source>
</reference>
<evidence type="ECO:0000313" key="7">
    <source>
        <dbReference type="Proteomes" id="UP001595976"/>
    </source>
</evidence>
<keyword evidence="3 4" id="KW-0378">Hydrolase</keyword>
<dbReference type="PRINTS" id="PR00502">
    <property type="entry name" value="NUDIXFAMILY"/>
</dbReference>
<dbReference type="NCBIfam" id="NF001938">
    <property type="entry name" value="PRK00714.1-5"/>
    <property type="match status" value="1"/>
</dbReference>